<feature type="region of interest" description="Disordered" evidence="1">
    <location>
        <begin position="1"/>
        <end position="23"/>
    </location>
</feature>
<name>A0ABR1RU39_9PEZI</name>
<evidence type="ECO:0000256" key="1">
    <source>
        <dbReference type="SAM" id="MobiDB-lite"/>
    </source>
</evidence>
<evidence type="ECO:0000313" key="2">
    <source>
        <dbReference type="EMBL" id="KAK8018476.1"/>
    </source>
</evidence>
<reference evidence="2 3" key="1">
    <citation type="submission" date="2023-01" db="EMBL/GenBank/DDBJ databases">
        <title>Analysis of 21 Apiospora genomes using comparative genomics revels a genus with tremendous synthesis potential of carbohydrate active enzymes and secondary metabolites.</title>
        <authorList>
            <person name="Sorensen T."/>
        </authorList>
    </citation>
    <scope>NUCLEOTIDE SEQUENCE [LARGE SCALE GENOMIC DNA]</scope>
    <source>
        <strain evidence="2 3">CBS 20057</strain>
    </source>
</reference>
<sequence length="274" mass="29768">MTPNTGQGPGNFGKSWETTPSRKPVAREWALGQRKRPYPILPCACACGRRLVHVKKKSTLLPAARYACLCEPHELGAWMPARNTGPVLPSRESAAGASATGELEEPWGNLTGLVNEHVSNHTAFPWGATLQPRLQYGLAQLTSPAGKDTAFKELQLCCWLSSSGSSAALKFDVFSGVPRPSPSCFLQAHWLVSPTTSTPEDPGKPSNDSHGYIIIAIREESDVTPSSGEAGPERTWPPEKYLRFWGWSSAFRSIRESRISPLNFGDVSSAPPKE</sequence>
<protein>
    <submittedName>
        <fullName evidence="2">Uncharacterized protein</fullName>
    </submittedName>
</protein>
<dbReference type="Proteomes" id="UP001396898">
    <property type="component" value="Unassembled WGS sequence"/>
</dbReference>
<comment type="caution">
    <text evidence="2">The sequence shown here is derived from an EMBL/GenBank/DDBJ whole genome shotgun (WGS) entry which is preliminary data.</text>
</comment>
<organism evidence="2 3">
    <name type="scientific">Apiospora marii</name>
    <dbReference type="NCBI Taxonomy" id="335849"/>
    <lineage>
        <taxon>Eukaryota</taxon>
        <taxon>Fungi</taxon>
        <taxon>Dikarya</taxon>
        <taxon>Ascomycota</taxon>
        <taxon>Pezizomycotina</taxon>
        <taxon>Sordariomycetes</taxon>
        <taxon>Xylariomycetidae</taxon>
        <taxon>Amphisphaeriales</taxon>
        <taxon>Apiosporaceae</taxon>
        <taxon>Apiospora</taxon>
    </lineage>
</organism>
<keyword evidence="3" id="KW-1185">Reference proteome</keyword>
<proteinExistence type="predicted"/>
<gene>
    <name evidence="2" type="ORF">PG991_007666</name>
</gene>
<dbReference type="EMBL" id="JAQQWI010000010">
    <property type="protein sequence ID" value="KAK8018476.1"/>
    <property type="molecule type" value="Genomic_DNA"/>
</dbReference>
<accession>A0ABR1RU39</accession>
<evidence type="ECO:0000313" key="3">
    <source>
        <dbReference type="Proteomes" id="UP001396898"/>
    </source>
</evidence>